<dbReference type="AlphaFoldDB" id="A0A9J5Z2J7"/>
<evidence type="ECO:0000313" key="1">
    <source>
        <dbReference type="EMBL" id="KAG5606898.1"/>
    </source>
</evidence>
<protein>
    <submittedName>
        <fullName evidence="1">Uncharacterized protein</fullName>
    </submittedName>
</protein>
<name>A0A9J5Z2J7_SOLCO</name>
<sequence length="296" mass="33231">MIGFEVQPYLSNGDCSWWRKGTMSLRFRLAMHAMFLASANDSLVHSTSELFPLHPSPSFCSCCKFFDDDSLISLTTVMFPIELVLVPTGSEGTVLSRVFVLPVLLGTRAEAYLSHLLQGFTFATTERDLKKIIFVGCPVVSLPSNPINAAYFSILLMLNIVPEYLNTKLVYITIKLPPGLSSSGKGRGTCDVGHMFKPCAIRMKLGFKWRRWIKGKVPLFMCERIFGEIDEKIHGSGSFLSEFLDGLRRMSYLQKSWQELVEAPTELTSSRAIDRYDLLPMARIIDRGCLLPAEPL</sequence>
<dbReference type="EMBL" id="JACXVP010000005">
    <property type="protein sequence ID" value="KAG5606898.1"/>
    <property type="molecule type" value="Genomic_DNA"/>
</dbReference>
<reference evidence="1 2" key="1">
    <citation type="submission" date="2020-09" db="EMBL/GenBank/DDBJ databases">
        <title>De no assembly of potato wild relative species, Solanum commersonii.</title>
        <authorList>
            <person name="Cho K."/>
        </authorList>
    </citation>
    <scope>NUCLEOTIDE SEQUENCE [LARGE SCALE GENOMIC DNA]</scope>
    <source>
        <strain evidence="1">LZ3.2</strain>
        <tissue evidence="1">Leaf</tissue>
    </source>
</reference>
<keyword evidence="2" id="KW-1185">Reference proteome</keyword>
<gene>
    <name evidence="1" type="ORF">H5410_028390</name>
</gene>
<accession>A0A9J5Z2J7</accession>
<proteinExistence type="predicted"/>
<organism evidence="1 2">
    <name type="scientific">Solanum commersonii</name>
    <name type="common">Commerson's wild potato</name>
    <name type="synonym">Commerson's nightshade</name>
    <dbReference type="NCBI Taxonomy" id="4109"/>
    <lineage>
        <taxon>Eukaryota</taxon>
        <taxon>Viridiplantae</taxon>
        <taxon>Streptophyta</taxon>
        <taxon>Embryophyta</taxon>
        <taxon>Tracheophyta</taxon>
        <taxon>Spermatophyta</taxon>
        <taxon>Magnoliopsida</taxon>
        <taxon>eudicotyledons</taxon>
        <taxon>Gunneridae</taxon>
        <taxon>Pentapetalae</taxon>
        <taxon>asterids</taxon>
        <taxon>lamiids</taxon>
        <taxon>Solanales</taxon>
        <taxon>Solanaceae</taxon>
        <taxon>Solanoideae</taxon>
        <taxon>Solaneae</taxon>
        <taxon>Solanum</taxon>
    </lineage>
</organism>
<dbReference type="Proteomes" id="UP000824120">
    <property type="component" value="Chromosome 5"/>
</dbReference>
<comment type="caution">
    <text evidence="1">The sequence shown here is derived from an EMBL/GenBank/DDBJ whole genome shotgun (WGS) entry which is preliminary data.</text>
</comment>
<evidence type="ECO:0000313" key="2">
    <source>
        <dbReference type="Proteomes" id="UP000824120"/>
    </source>
</evidence>